<organism evidence="1 2">
    <name type="scientific">Syphacia muris</name>
    <dbReference type="NCBI Taxonomy" id="451379"/>
    <lineage>
        <taxon>Eukaryota</taxon>
        <taxon>Metazoa</taxon>
        <taxon>Ecdysozoa</taxon>
        <taxon>Nematoda</taxon>
        <taxon>Chromadorea</taxon>
        <taxon>Rhabditida</taxon>
        <taxon>Spirurina</taxon>
        <taxon>Oxyuridomorpha</taxon>
        <taxon>Oxyuroidea</taxon>
        <taxon>Oxyuridae</taxon>
        <taxon>Syphacia</taxon>
    </lineage>
</organism>
<sequence length="62" mass="6976">MNNDNNSRNAVNDKMAAAAHCLKSRSSRNQTVHIVELNNNQLTLESYSLSSTELDERVHGLY</sequence>
<accession>A0A158R644</accession>
<proteinExistence type="predicted"/>
<protein>
    <submittedName>
        <fullName evidence="2">DUF1869 domain-containing protein</fullName>
    </submittedName>
</protein>
<dbReference type="WBParaSite" id="SMUV_0000936601-mRNA-1">
    <property type="protein sequence ID" value="SMUV_0000936601-mRNA-1"/>
    <property type="gene ID" value="SMUV_0000936601"/>
</dbReference>
<dbReference type="AlphaFoldDB" id="A0A158R644"/>
<evidence type="ECO:0000313" key="2">
    <source>
        <dbReference type="WBParaSite" id="SMUV_0000936601-mRNA-1"/>
    </source>
</evidence>
<dbReference type="Proteomes" id="UP000046393">
    <property type="component" value="Unplaced"/>
</dbReference>
<evidence type="ECO:0000313" key="1">
    <source>
        <dbReference type="Proteomes" id="UP000046393"/>
    </source>
</evidence>
<reference evidence="2" key="1">
    <citation type="submission" date="2016-04" db="UniProtKB">
        <authorList>
            <consortium name="WormBaseParasite"/>
        </authorList>
    </citation>
    <scope>IDENTIFICATION</scope>
</reference>
<keyword evidence="1" id="KW-1185">Reference proteome</keyword>
<name>A0A158R644_9BILA</name>